<feature type="domain" description="HTH tetR-type" evidence="4">
    <location>
        <begin position="8"/>
        <end position="68"/>
    </location>
</feature>
<evidence type="ECO:0000256" key="1">
    <source>
        <dbReference type="ARBA" id="ARBA00022491"/>
    </source>
</evidence>
<dbReference type="InterPro" id="IPR050624">
    <property type="entry name" value="HTH-type_Tx_Regulator"/>
</dbReference>
<dbReference type="SUPFAM" id="SSF48498">
    <property type="entry name" value="Tetracyclin repressor-like, C-terminal domain"/>
    <property type="match status" value="1"/>
</dbReference>
<proteinExistence type="predicted"/>
<evidence type="ECO:0000256" key="3">
    <source>
        <dbReference type="PROSITE-ProRule" id="PRU00335"/>
    </source>
</evidence>
<accession>A0A0M2SRY6</accession>
<dbReference type="PRINTS" id="PR00455">
    <property type="entry name" value="HTHTETR"/>
</dbReference>
<dbReference type="Proteomes" id="UP000034166">
    <property type="component" value="Unassembled WGS sequence"/>
</dbReference>
<feature type="DNA-binding region" description="H-T-H motif" evidence="3">
    <location>
        <begin position="31"/>
        <end position="50"/>
    </location>
</feature>
<keyword evidence="6" id="KW-1185">Reference proteome</keyword>
<comment type="caution">
    <text evidence="5">The sequence shown here is derived from an EMBL/GenBank/DDBJ whole genome shotgun (WGS) entry which is preliminary data.</text>
</comment>
<evidence type="ECO:0000259" key="4">
    <source>
        <dbReference type="PROSITE" id="PS50977"/>
    </source>
</evidence>
<evidence type="ECO:0000256" key="2">
    <source>
        <dbReference type="ARBA" id="ARBA00023125"/>
    </source>
</evidence>
<dbReference type="PROSITE" id="PS50977">
    <property type="entry name" value="HTH_TETR_2"/>
    <property type="match status" value="1"/>
</dbReference>
<dbReference type="InterPro" id="IPR036271">
    <property type="entry name" value="Tet_transcr_reg_TetR-rel_C_sf"/>
</dbReference>
<keyword evidence="1" id="KW-0678">Repressor</keyword>
<dbReference type="EMBL" id="LAYY01000020">
    <property type="protein sequence ID" value="KKK36913.1"/>
    <property type="molecule type" value="Genomic_DNA"/>
</dbReference>
<dbReference type="InterPro" id="IPR023772">
    <property type="entry name" value="DNA-bd_HTH_TetR-type_CS"/>
</dbReference>
<dbReference type="PROSITE" id="PS01081">
    <property type="entry name" value="HTH_TETR_1"/>
    <property type="match status" value="1"/>
</dbReference>
<dbReference type="InterPro" id="IPR001647">
    <property type="entry name" value="HTH_TetR"/>
</dbReference>
<dbReference type="SUPFAM" id="SSF46689">
    <property type="entry name" value="Homeodomain-like"/>
    <property type="match status" value="1"/>
</dbReference>
<dbReference type="Pfam" id="PF00440">
    <property type="entry name" value="TetR_N"/>
    <property type="match status" value="1"/>
</dbReference>
<dbReference type="InterPro" id="IPR009057">
    <property type="entry name" value="Homeodomain-like_sf"/>
</dbReference>
<sequence length="200" mass="22758">MPKVGMEEIRKEQVITAAKNCIVSKGLSNLSMKDIAAQAGVSTGIIYHYFESKEVLLMQVLKSSFRQSHEKVMETVEPLNPPEEKLMKHLENINLVPKDNPEYMTVFLNYMGEAIHNPNIRAMVNKLFKNLTDYTGNYLQHVTTDEQQLKNLPMMIIGFGIGLGTMWTLNNELYDIEEMDELLKDVITSYLAIKNGGDNE</sequence>
<dbReference type="GO" id="GO:0003677">
    <property type="term" value="F:DNA binding"/>
    <property type="evidence" value="ECO:0007669"/>
    <property type="project" value="UniProtKB-UniRule"/>
</dbReference>
<gene>
    <name evidence="5" type="ORF">WQ57_16910</name>
</gene>
<evidence type="ECO:0000313" key="6">
    <source>
        <dbReference type="Proteomes" id="UP000034166"/>
    </source>
</evidence>
<dbReference type="PANTHER" id="PTHR43479">
    <property type="entry name" value="ACREF/ENVCD OPERON REPRESSOR-RELATED"/>
    <property type="match status" value="1"/>
</dbReference>
<organism evidence="5 6">
    <name type="scientific">Mesobacillus campisalis</name>
    <dbReference type="NCBI Taxonomy" id="1408103"/>
    <lineage>
        <taxon>Bacteria</taxon>
        <taxon>Bacillati</taxon>
        <taxon>Bacillota</taxon>
        <taxon>Bacilli</taxon>
        <taxon>Bacillales</taxon>
        <taxon>Bacillaceae</taxon>
        <taxon>Mesobacillus</taxon>
    </lineage>
</organism>
<reference evidence="5 6" key="1">
    <citation type="submission" date="2015-04" db="EMBL/GenBank/DDBJ databases">
        <title>Taxonomic description and genome sequence of Bacillus campisalis sp. nov., a novel member of the genus Bacillus isolated from solar saltern.</title>
        <authorList>
            <person name="Mathan Kumar R."/>
            <person name="Kaur G."/>
            <person name="Kumar A."/>
            <person name="Singh N.K."/>
            <person name="Kaur N."/>
            <person name="Kumar N."/>
            <person name="Mayilraj S."/>
        </authorList>
    </citation>
    <scope>NUCLEOTIDE SEQUENCE [LARGE SCALE GENOMIC DNA]</scope>
    <source>
        <strain evidence="5 6">SA2-6</strain>
    </source>
</reference>
<dbReference type="PANTHER" id="PTHR43479:SF11">
    <property type="entry name" value="ACREF_ENVCD OPERON REPRESSOR-RELATED"/>
    <property type="match status" value="1"/>
</dbReference>
<dbReference type="PATRIC" id="fig|1408103.3.peg.3765"/>
<dbReference type="RefSeq" id="WP_046524936.1">
    <property type="nucleotide sequence ID" value="NZ_LAYY01000020.1"/>
</dbReference>
<name>A0A0M2SRY6_9BACI</name>
<keyword evidence="2 3" id="KW-0238">DNA-binding</keyword>
<protein>
    <submittedName>
        <fullName evidence="5">Transcriptional regulator</fullName>
    </submittedName>
</protein>
<evidence type="ECO:0000313" key="5">
    <source>
        <dbReference type="EMBL" id="KKK36913.1"/>
    </source>
</evidence>
<dbReference type="Gene3D" id="1.10.357.10">
    <property type="entry name" value="Tetracycline Repressor, domain 2"/>
    <property type="match status" value="1"/>
</dbReference>
<dbReference type="AlphaFoldDB" id="A0A0M2SRY6"/>